<organism evidence="1 2">
    <name type="scientific">Deinococcus antarcticus</name>
    <dbReference type="NCBI Taxonomy" id="1298767"/>
    <lineage>
        <taxon>Bacteria</taxon>
        <taxon>Thermotogati</taxon>
        <taxon>Deinococcota</taxon>
        <taxon>Deinococci</taxon>
        <taxon>Deinococcales</taxon>
        <taxon>Deinococcaceae</taxon>
        <taxon>Deinococcus</taxon>
    </lineage>
</organism>
<reference evidence="2" key="1">
    <citation type="journal article" date="2019" name="Int. J. Syst. Evol. Microbiol.">
        <title>The Global Catalogue of Microorganisms (GCM) 10K type strain sequencing project: providing services to taxonomists for standard genome sequencing and annotation.</title>
        <authorList>
            <consortium name="The Broad Institute Genomics Platform"/>
            <consortium name="The Broad Institute Genome Sequencing Center for Infectious Disease"/>
            <person name="Wu L."/>
            <person name="Ma J."/>
        </authorList>
    </citation>
    <scope>NUCLEOTIDE SEQUENCE [LARGE SCALE GENOMIC DNA]</scope>
    <source>
        <strain evidence="2">CCTCC AB 2013263</strain>
    </source>
</reference>
<gene>
    <name evidence="1" type="ORF">ACFOPQ_08145</name>
</gene>
<accession>A0ABV8A975</accession>
<dbReference type="Proteomes" id="UP001595748">
    <property type="component" value="Unassembled WGS sequence"/>
</dbReference>
<comment type="caution">
    <text evidence="1">The sequence shown here is derived from an EMBL/GenBank/DDBJ whole genome shotgun (WGS) entry which is preliminary data.</text>
</comment>
<sequence>MNYFFTKDLRNISTKEDLDRFCNFEFFIDEKEEYEGVPLVSKVEIANIENGYIYANRYRCISDDWEEDEDGLSRGQVEDAIGDLDESDDYYITERPAVTYIKENLDLLQSQVMLTIATVNGDAPELIDALAYDDWGWYNLSLLLADKSRYIPAAFREALVNSRKYQNALWFSLQEAGLEERDWDYTPTNAAFRTARSIAEAAGNAEAVALIDRKFAHRLVKVDDEELFSEEEAQ</sequence>
<protein>
    <submittedName>
        <fullName evidence="1">Uncharacterized protein</fullName>
    </submittedName>
</protein>
<dbReference type="EMBL" id="JBHRZF010000092">
    <property type="protein sequence ID" value="MFC3860732.1"/>
    <property type="molecule type" value="Genomic_DNA"/>
</dbReference>
<evidence type="ECO:0000313" key="1">
    <source>
        <dbReference type="EMBL" id="MFC3860732.1"/>
    </source>
</evidence>
<dbReference type="RefSeq" id="WP_380076953.1">
    <property type="nucleotide sequence ID" value="NZ_JBHRZF010000092.1"/>
</dbReference>
<keyword evidence="2" id="KW-1185">Reference proteome</keyword>
<name>A0ABV8A975_9DEIO</name>
<proteinExistence type="predicted"/>
<evidence type="ECO:0000313" key="2">
    <source>
        <dbReference type="Proteomes" id="UP001595748"/>
    </source>
</evidence>